<dbReference type="GO" id="GO:0005737">
    <property type="term" value="C:cytoplasm"/>
    <property type="evidence" value="ECO:0007669"/>
    <property type="project" value="UniProtKB-SubCell"/>
</dbReference>
<dbReference type="Proteomes" id="UP000218784">
    <property type="component" value="Unassembled WGS sequence"/>
</dbReference>
<dbReference type="Pfam" id="PF04055">
    <property type="entry name" value="Radical_SAM"/>
    <property type="match status" value="1"/>
</dbReference>
<name>A0A2A4I0Z6_9SPHN</name>
<evidence type="ECO:0000256" key="7">
    <source>
        <dbReference type="ARBA" id="ARBA00023004"/>
    </source>
</evidence>
<protein>
    <recommendedName>
        <fullName evidence="3 10">Heme chaperone HemW</fullName>
    </recommendedName>
</protein>
<dbReference type="GO" id="GO:0006779">
    <property type="term" value="P:porphyrin-containing compound biosynthetic process"/>
    <property type="evidence" value="ECO:0007669"/>
    <property type="project" value="InterPro"/>
</dbReference>
<keyword evidence="13" id="KW-1185">Reference proteome</keyword>
<dbReference type="SFLD" id="SFLDF00562">
    <property type="entry name" value="HemN-like__clustered_with_heat"/>
    <property type="match status" value="1"/>
</dbReference>
<dbReference type="EMBL" id="NWVD01000002">
    <property type="protein sequence ID" value="PCG09849.1"/>
    <property type="molecule type" value="Genomic_DNA"/>
</dbReference>
<proteinExistence type="inferred from homology"/>
<dbReference type="AlphaFoldDB" id="A0A2A4I0Z6"/>
<keyword evidence="4 10" id="KW-0349">Heme</keyword>
<evidence type="ECO:0000256" key="4">
    <source>
        <dbReference type="ARBA" id="ARBA00022617"/>
    </source>
</evidence>
<comment type="similarity">
    <text evidence="2">Belongs to the anaerobic coproporphyrinogen-III oxidase family. HemW subfamily.</text>
</comment>
<dbReference type="NCBIfam" id="TIGR00539">
    <property type="entry name" value="hemN_rel"/>
    <property type="match status" value="1"/>
</dbReference>
<dbReference type="SFLD" id="SFLDF00288">
    <property type="entry name" value="HemN-like__clustered_with_nucl"/>
    <property type="match status" value="1"/>
</dbReference>
<evidence type="ECO:0000256" key="1">
    <source>
        <dbReference type="ARBA" id="ARBA00001966"/>
    </source>
</evidence>
<accession>A0A2A4I0Z6</accession>
<dbReference type="InterPro" id="IPR010723">
    <property type="entry name" value="HemN_C"/>
</dbReference>
<comment type="cofactor">
    <cofactor evidence="1">
        <name>[4Fe-4S] cluster</name>
        <dbReference type="ChEBI" id="CHEBI:49883"/>
    </cofactor>
</comment>
<dbReference type="InterPro" id="IPR006638">
    <property type="entry name" value="Elp3/MiaA/NifB-like_rSAM"/>
</dbReference>
<dbReference type="PROSITE" id="PS51918">
    <property type="entry name" value="RADICAL_SAM"/>
    <property type="match status" value="1"/>
</dbReference>
<dbReference type="PANTHER" id="PTHR13932">
    <property type="entry name" value="COPROPORPHYRINIGEN III OXIDASE"/>
    <property type="match status" value="1"/>
</dbReference>
<dbReference type="PANTHER" id="PTHR13932:SF5">
    <property type="entry name" value="RADICAL S-ADENOSYL METHIONINE DOMAIN-CONTAINING PROTEIN 1, MITOCHONDRIAL"/>
    <property type="match status" value="1"/>
</dbReference>
<keyword evidence="10" id="KW-0004">4Fe-4S</keyword>
<comment type="function">
    <text evidence="10">Probably acts as a heme chaperone, transferring heme to an unknown acceptor. Binds one molecule of heme per monomer, possibly covalently. Binds 1 [4Fe-4S] cluster. The cluster is coordinated with 3 cysteines and an exchangeable S-adenosyl-L-methionine.</text>
</comment>
<gene>
    <name evidence="12" type="ORF">COA17_06205</name>
</gene>
<dbReference type="SMART" id="SM00729">
    <property type="entry name" value="Elp3"/>
    <property type="match status" value="1"/>
</dbReference>
<keyword evidence="10" id="KW-0963">Cytoplasm</keyword>
<evidence type="ECO:0000256" key="6">
    <source>
        <dbReference type="ARBA" id="ARBA00022723"/>
    </source>
</evidence>
<evidence type="ECO:0000256" key="8">
    <source>
        <dbReference type="ARBA" id="ARBA00023014"/>
    </source>
</evidence>
<evidence type="ECO:0000256" key="5">
    <source>
        <dbReference type="ARBA" id="ARBA00022691"/>
    </source>
</evidence>
<dbReference type="Gene3D" id="3.20.20.70">
    <property type="entry name" value="Aldolase class I"/>
    <property type="match status" value="1"/>
</dbReference>
<dbReference type="Pfam" id="PF06969">
    <property type="entry name" value="HemN_C"/>
    <property type="match status" value="1"/>
</dbReference>
<dbReference type="InterPro" id="IPR013785">
    <property type="entry name" value="Aldolase_TIM"/>
</dbReference>
<organism evidence="12 13">
    <name type="scientific">Sphingomonas ginsenosidimutans</name>
    <dbReference type="NCBI Taxonomy" id="862134"/>
    <lineage>
        <taxon>Bacteria</taxon>
        <taxon>Pseudomonadati</taxon>
        <taxon>Pseudomonadota</taxon>
        <taxon>Alphaproteobacteria</taxon>
        <taxon>Sphingomonadales</taxon>
        <taxon>Sphingomonadaceae</taxon>
        <taxon>Sphingomonas</taxon>
    </lineage>
</organism>
<dbReference type="InterPro" id="IPR007197">
    <property type="entry name" value="rSAM"/>
</dbReference>
<comment type="subcellular location">
    <subcellularLocation>
        <location evidence="10">Cytoplasm</location>
    </subcellularLocation>
</comment>
<keyword evidence="6 10" id="KW-0479">Metal-binding</keyword>
<dbReference type="InterPro" id="IPR004559">
    <property type="entry name" value="HemW-like"/>
</dbReference>
<evidence type="ECO:0000259" key="11">
    <source>
        <dbReference type="PROSITE" id="PS51918"/>
    </source>
</evidence>
<reference evidence="12 13" key="1">
    <citation type="submission" date="2017-09" db="EMBL/GenBank/DDBJ databases">
        <title>Sphingomonas ginsenosidimutans KACC 14949, whole genome shotgun sequence.</title>
        <authorList>
            <person name="Feng G."/>
            <person name="Zhu H."/>
        </authorList>
    </citation>
    <scope>NUCLEOTIDE SEQUENCE [LARGE SCALE GENOMIC DNA]</scope>
    <source>
        <strain evidence="12 13">KACC 14949</strain>
    </source>
</reference>
<dbReference type="SUPFAM" id="SSF102114">
    <property type="entry name" value="Radical SAM enzymes"/>
    <property type="match status" value="1"/>
</dbReference>
<comment type="caution">
    <text evidence="12">The sequence shown here is derived from an EMBL/GenBank/DDBJ whole genome shotgun (WGS) entry which is preliminary data.</text>
</comment>
<evidence type="ECO:0000256" key="3">
    <source>
        <dbReference type="ARBA" id="ARBA00017228"/>
    </source>
</evidence>
<dbReference type="SFLD" id="SFLDG01065">
    <property type="entry name" value="anaerobic_coproporphyrinogen-I"/>
    <property type="match status" value="2"/>
</dbReference>
<dbReference type="GO" id="GO:0046872">
    <property type="term" value="F:metal ion binding"/>
    <property type="evidence" value="ECO:0007669"/>
    <property type="project" value="UniProtKB-UniRule"/>
</dbReference>
<dbReference type="SFLD" id="SFLDS00029">
    <property type="entry name" value="Radical_SAM"/>
    <property type="match status" value="2"/>
</dbReference>
<keyword evidence="9 10" id="KW-0143">Chaperone</keyword>
<keyword evidence="8 10" id="KW-0411">Iron-sulfur</keyword>
<evidence type="ECO:0000313" key="13">
    <source>
        <dbReference type="Proteomes" id="UP000218784"/>
    </source>
</evidence>
<feature type="domain" description="Radical SAM core" evidence="11">
    <location>
        <begin position="2"/>
        <end position="241"/>
    </location>
</feature>
<dbReference type="GO" id="GO:0051539">
    <property type="term" value="F:4 iron, 4 sulfur cluster binding"/>
    <property type="evidence" value="ECO:0007669"/>
    <property type="project" value="UniProtKB-UniRule"/>
</dbReference>
<evidence type="ECO:0000256" key="10">
    <source>
        <dbReference type="RuleBase" id="RU364116"/>
    </source>
</evidence>
<evidence type="ECO:0000256" key="2">
    <source>
        <dbReference type="ARBA" id="ARBA00006100"/>
    </source>
</evidence>
<sequence>MVPDNPPLALYIHWPFCVSKCPYCDFNSHVRASVDQAQWRDALLADLAHEAALLPGRRLGSIFFGGGTPSLMPPATVAALIDAALDAWPAAPGGVEITLEANPSSVEAARFADLAAVGVNRVSLGVQALDDAALRFLGRAHGVDEALGALAIAQRHFARVSIDLIYARPDQSLTAWEGELARALAFGTEHLSLYQLTIEPGTRFATEAAAGRLVIPDGDAAADLFEATRAMTAAAGIPAYEISNHARPGAQSRHNLTYWRYGDYAGIGPGAHGRRDALATFRRRKPENWLAALARNGHGLESEEPLDPATRVSEALLMGLRLDEGVNLARIAALTGVAIDALVDDRQIAALPGLIERRGDHLRVTEAGMILLDAILPRVVRAPDAAIT</sequence>
<dbReference type="InterPro" id="IPR058240">
    <property type="entry name" value="rSAM_sf"/>
</dbReference>
<keyword evidence="7 10" id="KW-0408">Iron</keyword>
<keyword evidence="5 10" id="KW-0949">S-adenosyl-L-methionine</keyword>
<dbReference type="InterPro" id="IPR034505">
    <property type="entry name" value="Coproporphyrinogen-III_oxidase"/>
</dbReference>
<evidence type="ECO:0000313" key="12">
    <source>
        <dbReference type="EMBL" id="PCG09849.1"/>
    </source>
</evidence>
<evidence type="ECO:0000256" key="9">
    <source>
        <dbReference type="ARBA" id="ARBA00023186"/>
    </source>
</evidence>
<dbReference type="GO" id="GO:0004109">
    <property type="term" value="F:coproporphyrinogen oxidase activity"/>
    <property type="evidence" value="ECO:0007669"/>
    <property type="project" value="InterPro"/>
</dbReference>